<accession>A0A4S4EXD8</accession>
<gene>
    <name evidence="3" type="ORF">TEA_015020</name>
</gene>
<keyword evidence="2" id="KW-1133">Transmembrane helix</keyword>
<reference evidence="3 4" key="1">
    <citation type="journal article" date="2018" name="Proc. Natl. Acad. Sci. U.S.A.">
        <title>Draft genome sequence of Camellia sinensis var. sinensis provides insights into the evolution of the tea genome and tea quality.</title>
        <authorList>
            <person name="Wei C."/>
            <person name="Yang H."/>
            <person name="Wang S."/>
            <person name="Zhao J."/>
            <person name="Liu C."/>
            <person name="Gao L."/>
            <person name="Xia E."/>
            <person name="Lu Y."/>
            <person name="Tai Y."/>
            <person name="She G."/>
            <person name="Sun J."/>
            <person name="Cao H."/>
            <person name="Tong W."/>
            <person name="Gao Q."/>
            <person name="Li Y."/>
            <person name="Deng W."/>
            <person name="Jiang X."/>
            <person name="Wang W."/>
            <person name="Chen Q."/>
            <person name="Zhang S."/>
            <person name="Li H."/>
            <person name="Wu J."/>
            <person name="Wang P."/>
            <person name="Li P."/>
            <person name="Shi C."/>
            <person name="Zheng F."/>
            <person name="Jian J."/>
            <person name="Huang B."/>
            <person name="Shan D."/>
            <person name="Shi M."/>
            <person name="Fang C."/>
            <person name="Yue Y."/>
            <person name="Li F."/>
            <person name="Li D."/>
            <person name="Wei S."/>
            <person name="Han B."/>
            <person name="Jiang C."/>
            <person name="Yin Y."/>
            <person name="Xia T."/>
            <person name="Zhang Z."/>
            <person name="Bennetzen J.L."/>
            <person name="Zhao S."/>
            <person name="Wan X."/>
        </authorList>
    </citation>
    <scope>NUCLEOTIDE SEQUENCE [LARGE SCALE GENOMIC DNA]</scope>
    <source>
        <strain evidence="4">cv. Shuchazao</strain>
        <tissue evidence="3">Leaf</tissue>
    </source>
</reference>
<protein>
    <submittedName>
        <fullName evidence="3">Uncharacterized protein</fullName>
    </submittedName>
</protein>
<keyword evidence="4" id="KW-1185">Reference proteome</keyword>
<dbReference type="EMBL" id="SDRB02001265">
    <property type="protein sequence ID" value="THG21708.1"/>
    <property type="molecule type" value="Genomic_DNA"/>
</dbReference>
<organism evidence="3 4">
    <name type="scientific">Camellia sinensis var. sinensis</name>
    <name type="common">China tea</name>
    <dbReference type="NCBI Taxonomy" id="542762"/>
    <lineage>
        <taxon>Eukaryota</taxon>
        <taxon>Viridiplantae</taxon>
        <taxon>Streptophyta</taxon>
        <taxon>Embryophyta</taxon>
        <taxon>Tracheophyta</taxon>
        <taxon>Spermatophyta</taxon>
        <taxon>Magnoliopsida</taxon>
        <taxon>eudicotyledons</taxon>
        <taxon>Gunneridae</taxon>
        <taxon>Pentapetalae</taxon>
        <taxon>asterids</taxon>
        <taxon>Ericales</taxon>
        <taxon>Theaceae</taxon>
        <taxon>Camellia</taxon>
    </lineage>
</organism>
<name>A0A4S4EXD8_CAMSN</name>
<feature type="region of interest" description="Disordered" evidence="1">
    <location>
        <begin position="1"/>
        <end position="40"/>
    </location>
</feature>
<keyword evidence="2" id="KW-0812">Transmembrane</keyword>
<feature type="compositionally biased region" description="Basic and acidic residues" evidence="1">
    <location>
        <begin position="28"/>
        <end position="40"/>
    </location>
</feature>
<sequence>MKKKIEERRRRRMEKSSIPQRATTRRATRTDEDQRRMTSDDERPLKIDQWGYEGLIAREGMLNLVYLCFVLLDMWFIIMLISQGRVGQEGGLSEVLSIVLIGVSRIIQLEGAMKDGNGTILCWQLLQPSHCQPSFTFPVCCYGFIFYFPVFSMCWIKRGNKMIGTERASSVKLLQQ</sequence>
<feature type="transmembrane region" description="Helical" evidence="2">
    <location>
        <begin position="135"/>
        <end position="156"/>
    </location>
</feature>
<evidence type="ECO:0000256" key="1">
    <source>
        <dbReference type="SAM" id="MobiDB-lite"/>
    </source>
</evidence>
<evidence type="ECO:0000313" key="3">
    <source>
        <dbReference type="EMBL" id="THG21708.1"/>
    </source>
</evidence>
<proteinExistence type="predicted"/>
<dbReference type="Proteomes" id="UP000306102">
    <property type="component" value="Unassembled WGS sequence"/>
</dbReference>
<keyword evidence="2" id="KW-0472">Membrane</keyword>
<dbReference type="AlphaFoldDB" id="A0A4S4EXD8"/>
<evidence type="ECO:0000313" key="4">
    <source>
        <dbReference type="Proteomes" id="UP000306102"/>
    </source>
</evidence>
<evidence type="ECO:0000256" key="2">
    <source>
        <dbReference type="SAM" id="Phobius"/>
    </source>
</evidence>
<comment type="caution">
    <text evidence="3">The sequence shown here is derived from an EMBL/GenBank/DDBJ whole genome shotgun (WGS) entry which is preliminary data.</text>
</comment>
<feature type="transmembrane region" description="Helical" evidence="2">
    <location>
        <begin position="64"/>
        <end position="82"/>
    </location>
</feature>